<evidence type="ECO:0000313" key="6">
    <source>
        <dbReference type="Proteomes" id="UP000249762"/>
    </source>
</evidence>
<gene>
    <name evidence="5" type="ORF">DNK47_03190</name>
</gene>
<dbReference type="Pfam" id="PF01420">
    <property type="entry name" value="Methylase_S"/>
    <property type="match status" value="1"/>
</dbReference>
<evidence type="ECO:0000259" key="4">
    <source>
        <dbReference type="Pfam" id="PF01420"/>
    </source>
</evidence>
<dbReference type="GO" id="GO:0003677">
    <property type="term" value="F:DNA binding"/>
    <property type="evidence" value="ECO:0007669"/>
    <property type="project" value="UniProtKB-KW"/>
</dbReference>
<dbReference type="EMBL" id="QKVO01000023">
    <property type="protein sequence ID" value="RAO94782.1"/>
    <property type="molecule type" value="Genomic_DNA"/>
</dbReference>
<keyword evidence="3" id="KW-0238">DNA-binding</keyword>
<dbReference type="PANTHER" id="PTHR30408">
    <property type="entry name" value="TYPE-1 RESTRICTION ENZYME ECOKI SPECIFICITY PROTEIN"/>
    <property type="match status" value="1"/>
</dbReference>
<dbReference type="InterPro" id="IPR052021">
    <property type="entry name" value="Type-I_RS_S_subunit"/>
</dbReference>
<comment type="similarity">
    <text evidence="1">Belongs to the type-I restriction system S methylase family.</text>
</comment>
<evidence type="ECO:0000256" key="1">
    <source>
        <dbReference type="ARBA" id="ARBA00010923"/>
    </source>
</evidence>
<evidence type="ECO:0000256" key="2">
    <source>
        <dbReference type="ARBA" id="ARBA00022747"/>
    </source>
</evidence>
<dbReference type="Proteomes" id="UP000249762">
    <property type="component" value="Unassembled WGS sequence"/>
</dbReference>
<feature type="domain" description="Type I restriction modification DNA specificity" evidence="4">
    <location>
        <begin position="17"/>
        <end position="163"/>
    </location>
</feature>
<dbReference type="PANTHER" id="PTHR30408:SF12">
    <property type="entry name" value="TYPE I RESTRICTION ENZYME MJAVIII SPECIFICITY SUBUNIT"/>
    <property type="match status" value="1"/>
</dbReference>
<keyword evidence="2" id="KW-0680">Restriction system</keyword>
<dbReference type="OrthoDB" id="400879at2"/>
<dbReference type="AlphaFoldDB" id="A0A328PJ03"/>
<dbReference type="RefSeq" id="WP_112665893.1">
    <property type="nucleotide sequence ID" value="NZ_QKVO01000023.1"/>
</dbReference>
<evidence type="ECO:0000256" key="3">
    <source>
        <dbReference type="ARBA" id="ARBA00023125"/>
    </source>
</evidence>
<protein>
    <recommendedName>
        <fullName evidence="4">Type I restriction modification DNA specificity domain-containing protein</fullName>
    </recommendedName>
</protein>
<dbReference type="GO" id="GO:0009307">
    <property type="term" value="P:DNA restriction-modification system"/>
    <property type="evidence" value="ECO:0007669"/>
    <property type="project" value="UniProtKB-KW"/>
</dbReference>
<accession>A0A328PJ03</accession>
<name>A0A328PJ03_9MOLU</name>
<dbReference type="InterPro" id="IPR000055">
    <property type="entry name" value="Restrct_endonuc_typeI_TRD"/>
</dbReference>
<reference evidence="6" key="1">
    <citation type="submission" date="2018-06" db="EMBL/GenBank/DDBJ databases">
        <authorList>
            <person name="Martinez Ocampo F."/>
            <person name="Quiroz Castaneda R.E."/>
            <person name="Rojas Lopez X."/>
        </authorList>
    </citation>
    <scope>NUCLEOTIDE SEQUENCE [LARGE SCALE GENOMIC DNA]</scope>
    <source>
        <strain evidence="6">INIFAP02</strain>
    </source>
</reference>
<evidence type="ECO:0000313" key="5">
    <source>
        <dbReference type="EMBL" id="RAO94782.1"/>
    </source>
</evidence>
<dbReference type="SUPFAM" id="SSF116734">
    <property type="entry name" value="DNA methylase specificity domain"/>
    <property type="match status" value="1"/>
</dbReference>
<organism evidence="5 6">
    <name type="scientific">Mycoplasma wenyonii</name>
    <dbReference type="NCBI Taxonomy" id="65123"/>
    <lineage>
        <taxon>Bacteria</taxon>
        <taxon>Bacillati</taxon>
        <taxon>Mycoplasmatota</taxon>
        <taxon>Mollicutes</taxon>
        <taxon>Mycoplasmataceae</taxon>
        <taxon>Mycoplasma</taxon>
    </lineage>
</organism>
<proteinExistence type="inferred from homology"/>
<comment type="caution">
    <text evidence="5">The sequence shown here is derived from an EMBL/GenBank/DDBJ whole genome shotgun (WGS) entry which is preliminary data.</text>
</comment>
<dbReference type="InterPro" id="IPR044946">
    <property type="entry name" value="Restrct_endonuc_typeI_TRD_sf"/>
</dbReference>
<keyword evidence="6" id="KW-1185">Reference proteome</keyword>
<dbReference type="Gene3D" id="3.90.220.20">
    <property type="entry name" value="DNA methylase specificity domains"/>
    <property type="match status" value="1"/>
</dbReference>
<sequence length="203" mass="23506">MESYYHILFDKLSEDQLERKKLGDLFTIKGGATPSTKYPEYFCQEGGIPWVGIKDLTSRKGKFIDRGETNITQEGYNSCSTYIIPEDSILFSCRGTIGVIAINDQQICFTRGLFGLFGDKFLKNYFWFLLKDNLEKIKGLGRGTVMSGMGQEDLRNFQINLPPRLLMVTFEQICEPFFQIQKTNEKEIRELLKLQKYFIELTN</sequence>